<comment type="caution">
    <text evidence="2">The sequence shown here is derived from an EMBL/GenBank/DDBJ whole genome shotgun (WGS) entry which is preliminary data.</text>
</comment>
<dbReference type="EMBL" id="JABFHI010000002">
    <property type="protein sequence ID" value="NOG31713.1"/>
    <property type="molecule type" value="Genomic_DNA"/>
</dbReference>
<reference evidence="2 4" key="2">
    <citation type="submission" date="2020-06" db="EMBL/GenBank/DDBJ databases">
        <title>Halomonas songnenensis sp. nov., a moderately halophilic bacterium isolated from saline and alkaline soils.</title>
        <authorList>
            <person name="Jiang J."/>
            <person name="Pan Y."/>
        </authorList>
    </citation>
    <scope>NUCLEOTIDE SEQUENCE [LARGE SCALE GENOMIC DNA]</scope>
    <source>
        <strain evidence="2 4">TBZ9</strain>
    </source>
</reference>
<sequence>MNVPPFKDSPIEANQHLLFPSNLFDLLADDHDCFLYEELFKQIDTTAVEQQYSHLGQRAYHPRLIVSLLIYAYSHGVFSSRDIQRRCQQDLAFMYIAQMQCPDFRVLSPLKWL</sequence>
<proteinExistence type="predicted"/>
<dbReference type="EMBL" id="JABFHI010000002">
    <property type="protein sequence ID" value="NOG31710.1"/>
    <property type="molecule type" value="Genomic_DNA"/>
</dbReference>
<keyword evidence="4" id="KW-1185">Reference proteome</keyword>
<dbReference type="PANTHER" id="PTHR33408:SF2">
    <property type="entry name" value="TRANSPOSASE DDE DOMAIN-CONTAINING PROTEIN"/>
    <property type="match status" value="1"/>
</dbReference>
<evidence type="ECO:0000313" key="2">
    <source>
        <dbReference type="EMBL" id="NOG31710.1"/>
    </source>
</evidence>
<organism evidence="2 4">
    <name type="scientific">Vreelandella azerica</name>
    <dbReference type="NCBI Taxonomy" id="2732867"/>
    <lineage>
        <taxon>Bacteria</taxon>
        <taxon>Pseudomonadati</taxon>
        <taxon>Pseudomonadota</taxon>
        <taxon>Gammaproteobacteria</taxon>
        <taxon>Oceanospirillales</taxon>
        <taxon>Halomonadaceae</taxon>
        <taxon>Vreelandella</taxon>
    </lineage>
</organism>
<dbReference type="PANTHER" id="PTHR33408">
    <property type="entry name" value="TRANSPOSASE"/>
    <property type="match status" value="1"/>
</dbReference>
<evidence type="ECO:0000259" key="1">
    <source>
        <dbReference type="Pfam" id="PF05598"/>
    </source>
</evidence>
<feature type="domain" description="Transposase InsH N-terminal" evidence="1">
    <location>
        <begin position="25"/>
        <end position="108"/>
    </location>
</feature>
<dbReference type="InterPro" id="IPR008490">
    <property type="entry name" value="Transposase_InsH_N"/>
</dbReference>
<accession>A0A7Y3XAY6</accession>
<name>A0A7Y3XAY6_9GAMM</name>
<dbReference type="Pfam" id="PF05598">
    <property type="entry name" value="DUF772"/>
    <property type="match status" value="1"/>
</dbReference>
<dbReference type="Proteomes" id="UP000588806">
    <property type="component" value="Unassembled WGS sequence"/>
</dbReference>
<evidence type="ECO:0000313" key="3">
    <source>
        <dbReference type="EMBL" id="NOG31713.1"/>
    </source>
</evidence>
<protein>
    <submittedName>
        <fullName evidence="2">Transposase</fullName>
    </submittedName>
</protein>
<dbReference type="AlphaFoldDB" id="A0A7Y3XAY6"/>
<gene>
    <name evidence="2" type="ORF">HLB35_07870</name>
    <name evidence="3" type="ORF">HLB35_07890</name>
</gene>
<evidence type="ECO:0000313" key="4">
    <source>
        <dbReference type="Proteomes" id="UP000588806"/>
    </source>
</evidence>
<reference evidence="2 4" key="1">
    <citation type="submission" date="2020-05" db="EMBL/GenBank/DDBJ databases">
        <authorList>
            <person name="Ruan W."/>
            <person name="Jeon C.O."/>
            <person name="Chun B.H."/>
        </authorList>
    </citation>
    <scope>NUCLEOTIDE SEQUENCE [LARGE SCALE GENOMIC DNA]</scope>
    <source>
        <strain evidence="2 4">TBZ9</strain>
    </source>
</reference>